<keyword evidence="16" id="KW-0175">Coiled coil</keyword>
<dbReference type="EC" id="2.7.13.3" evidence="3"/>
<dbReference type="InterPro" id="IPR003661">
    <property type="entry name" value="HisK_dim/P_dom"/>
</dbReference>
<dbReference type="Pfam" id="PF00512">
    <property type="entry name" value="HisKA"/>
    <property type="match status" value="1"/>
</dbReference>
<keyword evidence="11" id="KW-0067">ATP-binding</keyword>
<evidence type="ECO:0000256" key="5">
    <source>
        <dbReference type="ARBA" id="ARBA00022519"/>
    </source>
</evidence>
<dbReference type="Gene3D" id="3.30.565.10">
    <property type="entry name" value="Histidine kinase-like ATPase, C-terminal domain"/>
    <property type="match status" value="1"/>
</dbReference>
<dbReference type="EMBL" id="CP028324">
    <property type="protein sequence ID" value="AVR96786.1"/>
    <property type="molecule type" value="Genomic_DNA"/>
</dbReference>
<keyword evidence="13" id="KW-0902">Two-component regulatory system</keyword>
<dbReference type="OrthoDB" id="9772100at2"/>
<dbReference type="InterPro" id="IPR017055">
    <property type="entry name" value="Sig_transdc_His_kinase_DctB"/>
</dbReference>
<feature type="coiled-coil region" evidence="16">
    <location>
        <begin position="347"/>
        <end position="402"/>
    </location>
</feature>
<dbReference type="PANTHER" id="PTHR43065">
    <property type="entry name" value="SENSOR HISTIDINE KINASE"/>
    <property type="match status" value="1"/>
</dbReference>
<keyword evidence="9" id="KW-0547">Nucleotide-binding</keyword>
<evidence type="ECO:0000256" key="14">
    <source>
        <dbReference type="ARBA" id="ARBA00023136"/>
    </source>
</evidence>
<evidence type="ECO:0000256" key="11">
    <source>
        <dbReference type="ARBA" id="ARBA00022840"/>
    </source>
</evidence>
<evidence type="ECO:0000256" key="13">
    <source>
        <dbReference type="ARBA" id="ARBA00023012"/>
    </source>
</evidence>
<protein>
    <recommendedName>
        <fullName evidence="15">C4-dicarboxylate transport sensor protein DctB</fullName>
        <ecNumber evidence="3">2.7.13.3</ecNumber>
    </recommendedName>
</protein>
<dbReference type="InterPro" id="IPR036890">
    <property type="entry name" value="HATPase_C_sf"/>
</dbReference>
<feature type="domain" description="Histidine kinase" evidence="18">
    <location>
        <begin position="418"/>
        <end position="633"/>
    </location>
</feature>
<dbReference type="SUPFAM" id="SSF103190">
    <property type="entry name" value="Sensory domain-like"/>
    <property type="match status" value="1"/>
</dbReference>
<dbReference type="Gene3D" id="1.10.287.130">
    <property type="match status" value="1"/>
</dbReference>
<dbReference type="InterPro" id="IPR029151">
    <property type="entry name" value="Sensor-like_sf"/>
</dbReference>
<evidence type="ECO:0000256" key="9">
    <source>
        <dbReference type="ARBA" id="ARBA00022741"/>
    </source>
</evidence>
<dbReference type="FunFam" id="1.10.287.130:FF:000049">
    <property type="entry name" value="C4-dicarboxylate transport sensor protein DctB"/>
    <property type="match status" value="1"/>
</dbReference>
<keyword evidence="4" id="KW-1003">Cell membrane</keyword>
<reference evidence="19 20" key="1">
    <citation type="submission" date="2018-03" db="EMBL/GenBank/DDBJ databases">
        <title>Massilia armeniaca sp. nov., isolated from desert soil.</title>
        <authorList>
            <person name="Huang H."/>
            <person name="Ren M."/>
        </authorList>
    </citation>
    <scope>NUCLEOTIDE SEQUENCE [LARGE SCALE GENOMIC DNA]</scope>
    <source>
        <strain evidence="19 20">ZMN-3</strain>
    </source>
</reference>
<dbReference type="PIRSF" id="PIRSF036431">
    <property type="entry name" value="STHK_DctB"/>
    <property type="match status" value="1"/>
</dbReference>
<dbReference type="PRINTS" id="PR00344">
    <property type="entry name" value="BCTRLSENSOR"/>
</dbReference>
<dbReference type="AlphaFoldDB" id="A0A2R4CAX5"/>
<keyword evidence="7" id="KW-0808">Transferase</keyword>
<keyword evidence="20" id="KW-1185">Reference proteome</keyword>
<dbReference type="PANTHER" id="PTHR43065:SF46">
    <property type="entry name" value="C4-DICARBOXYLATE TRANSPORT SENSOR PROTEIN DCTB"/>
    <property type="match status" value="1"/>
</dbReference>
<evidence type="ECO:0000256" key="10">
    <source>
        <dbReference type="ARBA" id="ARBA00022777"/>
    </source>
</evidence>
<evidence type="ECO:0000256" key="7">
    <source>
        <dbReference type="ARBA" id="ARBA00022679"/>
    </source>
</evidence>
<dbReference type="InterPro" id="IPR004358">
    <property type="entry name" value="Sig_transdc_His_kin-like_C"/>
</dbReference>
<evidence type="ECO:0000259" key="18">
    <source>
        <dbReference type="PROSITE" id="PS50109"/>
    </source>
</evidence>
<proteinExistence type="predicted"/>
<organism evidence="19 20">
    <name type="scientific">Pseudoduganella armeniaca</name>
    <dbReference type="NCBI Taxonomy" id="2072590"/>
    <lineage>
        <taxon>Bacteria</taxon>
        <taxon>Pseudomonadati</taxon>
        <taxon>Pseudomonadota</taxon>
        <taxon>Betaproteobacteria</taxon>
        <taxon>Burkholderiales</taxon>
        <taxon>Oxalobacteraceae</taxon>
        <taxon>Telluria group</taxon>
        <taxon>Pseudoduganella</taxon>
    </lineage>
</organism>
<evidence type="ECO:0000256" key="6">
    <source>
        <dbReference type="ARBA" id="ARBA00022553"/>
    </source>
</evidence>
<keyword evidence="14 17" id="KW-0472">Membrane</keyword>
<dbReference type="SMART" id="SM00387">
    <property type="entry name" value="HATPase_c"/>
    <property type="match status" value="1"/>
</dbReference>
<feature type="transmembrane region" description="Helical" evidence="17">
    <location>
        <begin position="328"/>
        <end position="347"/>
    </location>
</feature>
<dbReference type="CDD" id="cd00082">
    <property type="entry name" value="HisKA"/>
    <property type="match status" value="1"/>
</dbReference>
<evidence type="ECO:0000313" key="19">
    <source>
        <dbReference type="EMBL" id="AVR96786.1"/>
    </source>
</evidence>
<evidence type="ECO:0000256" key="2">
    <source>
        <dbReference type="ARBA" id="ARBA00004429"/>
    </source>
</evidence>
<dbReference type="KEGG" id="masz:C9I28_14720"/>
<evidence type="ECO:0000256" key="3">
    <source>
        <dbReference type="ARBA" id="ARBA00012438"/>
    </source>
</evidence>
<name>A0A2R4CAX5_9BURK</name>
<dbReference type="InterPro" id="IPR005467">
    <property type="entry name" value="His_kinase_dom"/>
</dbReference>
<dbReference type="InterPro" id="IPR033479">
    <property type="entry name" value="dCache_1"/>
</dbReference>
<accession>A0A2R4CAX5</accession>
<dbReference type="GO" id="GO:0000155">
    <property type="term" value="F:phosphorelay sensor kinase activity"/>
    <property type="evidence" value="ECO:0007669"/>
    <property type="project" value="InterPro"/>
</dbReference>
<dbReference type="Gene3D" id="3.30.450.20">
    <property type="entry name" value="PAS domain"/>
    <property type="match status" value="2"/>
</dbReference>
<evidence type="ECO:0000313" key="20">
    <source>
        <dbReference type="Proteomes" id="UP000240505"/>
    </source>
</evidence>
<sequence>MPIPPDTTTSQASEALAATSFAPQGRRRRLAHLAWGAALAGAIALGWVAYWWTEKISIERLRAAGAQRLEVYAASLENLLDKYDFLPHMLELDKNVLGLLEHPQDQERRLDVNTYLERLSRQAGSRIIYIVDLQGRTLAASNWRQKDSFVGDDIRFRPYLQNALSGRPSGFYGVGTTSGEPGYFYARGVHRDGRMLGVAVVKVNIEEQERGWVQGADKVMLADANGVLFLSSAPAYKYHTLLPLSARVRARLEQTRQYHGLPLPPLPIRRSDAQPDGTRVVTIGAPNGSEARGTITPPLLVQGRSLAPRQWTFLYLSDLSQARANARAAVLFAWVVYGFLTLLFLYVRQRLQAREQLQAAYNQLELKVAERTARLERTTQRLMDEAEVRRQAEQQLHRTQNELYQAGKMAVLGQMSASITHELNQPLTALRTMSDNAVLLFERGRIDEARQNLSKISQVVGRMGTITGKLKSFARKSNAELAPVSIHTAISNALVLVERRLQLDKVAFTLDINQGDVYALCDSNRLEQVLLNLMSNALDALGTLERDAPRALTIGVIEAAGTVRIRVADNGPGLTDEARERLFQPFFTTKPQGEGLGLGLAISEQIVRDFGGTLRPEETTTGACFVIELQAASVEKQDG</sequence>
<gene>
    <name evidence="19" type="ORF">C9I28_14720</name>
</gene>
<evidence type="ECO:0000256" key="12">
    <source>
        <dbReference type="ARBA" id="ARBA00022989"/>
    </source>
</evidence>
<keyword evidence="6" id="KW-0597">Phosphoprotein</keyword>
<dbReference type="SUPFAM" id="SSF55874">
    <property type="entry name" value="ATPase domain of HSP90 chaperone/DNA topoisomerase II/histidine kinase"/>
    <property type="match status" value="1"/>
</dbReference>
<dbReference type="InterPro" id="IPR003594">
    <property type="entry name" value="HATPase_dom"/>
</dbReference>
<evidence type="ECO:0000256" key="15">
    <source>
        <dbReference type="ARBA" id="ARBA00073143"/>
    </source>
</evidence>
<dbReference type="Proteomes" id="UP000240505">
    <property type="component" value="Chromosome"/>
</dbReference>
<keyword evidence="10 19" id="KW-0418">Kinase</keyword>
<dbReference type="SMART" id="SM00388">
    <property type="entry name" value="HisKA"/>
    <property type="match status" value="1"/>
</dbReference>
<feature type="transmembrane region" description="Helical" evidence="17">
    <location>
        <begin position="33"/>
        <end position="52"/>
    </location>
</feature>
<dbReference type="GO" id="GO:0005886">
    <property type="term" value="C:plasma membrane"/>
    <property type="evidence" value="ECO:0007669"/>
    <property type="project" value="UniProtKB-SubCell"/>
</dbReference>
<comment type="subcellular location">
    <subcellularLocation>
        <location evidence="2">Cell inner membrane</location>
        <topology evidence="2">Multi-pass membrane protein</topology>
    </subcellularLocation>
</comment>
<keyword evidence="5" id="KW-0997">Cell inner membrane</keyword>
<evidence type="ECO:0000256" key="17">
    <source>
        <dbReference type="SAM" id="Phobius"/>
    </source>
</evidence>
<evidence type="ECO:0000256" key="4">
    <source>
        <dbReference type="ARBA" id="ARBA00022475"/>
    </source>
</evidence>
<dbReference type="Pfam" id="PF02743">
    <property type="entry name" value="dCache_1"/>
    <property type="match status" value="1"/>
</dbReference>
<evidence type="ECO:0000256" key="1">
    <source>
        <dbReference type="ARBA" id="ARBA00000085"/>
    </source>
</evidence>
<keyword evidence="12 17" id="KW-1133">Transmembrane helix</keyword>
<dbReference type="SUPFAM" id="SSF47384">
    <property type="entry name" value="Homodimeric domain of signal transducing histidine kinase"/>
    <property type="match status" value="1"/>
</dbReference>
<dbReference type="Pfam" id="PF02518">
    <property type="entry name" value="HATPase_c"/>
    <property type="match status" value="1"/>
</dbReference>
<evidence type="ECO:0000256" key="16">
    <source>
        <dbReference type="SAM" id="Coils"/>
    </source>
</evidence>
<dbReference type="PROSITE" id="PS50109">
    <property type="entry name" value="HIS_KIN"/>
    <property type="match status" value="1"/>
</dbReference>
<evidence type="ECO:0000256" key="8">
    <source>
        <dbReference type="ARBA" id="ARBA00022692"/>
    </source>
</evidence>
<dbReference type="RefSeq" id="WP_107142135.1">
    <property type="nucleotide sequence ID" value="NZ_CP028324.1"/>
</dbReference>
<dbReference type="InterPro" id="IPR036097">
    <property type="entry name" value="HisK_dim/P_sf"/>
</dbReference>
<keyword evidence="8 17" id="KW-0812">Transmembrane</keyword>
<comment type="catalytic activity">
    <reaction evidence="1">
        <text>ATP + protein L-histidine = ADP + protein N-phospho-L-histidine.</text>
        <dbReference type="EC" id="2.7.13.3"/>
    </reaction>
</comment>
<dbReference type="GO" id="GO:0005524">
    <property type="term" value="F:ATP binding"/>
    <property type="evidence" value="ECO:0007669"/>
    <property type="project" value="UniProtKB-KW"/>
</dbReference>